<dbReference type="GO" id="GO:0008270">
    <property type="term" value="F:zinc ion binding"/>
    <property type="evidence" value="ECO:0007669"/>
    <property type="project" value="InterPro"/>
</dbReference>
<evidence type="ECO:0000313" key="5">
    <source>
        <dbReference type="Proteomes" id="UP000799770"/>
    </source>
</evidence>
<dbReference type="EMBL" id="ML977343">
    <property type="protein sequence ID" value="KAF2109245.1"/>
    <property type="molecule type" value="Genomic_DNA"/>
</dbReference>
<dbReference type="GO" id="GO:0000981">
    <property type="term" value="F:DNA-binding transcription factor activity, RNA polymerase II-specific"/>
    <property type="evidence" value="ECO:0007669"/>
    <property type="project" value="InterPro"/>
</dbReference>
<gene>
    <name evidence="4" type="ORF">BDV96DRAFT_604972</name>
</gene>
<name>A0A6A5YQ37_9PLEO</name>
<reference evidence="4" key="1">
    <citation type="journal article" date="2020" name="Stud. Mycol.">
        <title>101 Dothideomycetes genomes: a test case for predicting lifestyles and emergence of pathogens.</title>
        <authorList>
            <person name="Haridas S."/>
            <person name="Albert R."/>
            <person name="Binder M."/>
            <person name="Bloem J."/>
            <person name="Labutti K."/>
            <person name="Salamov A."/>
            <person name="Andreopoulos B."/>
            <person name="Baker S."/>
            <person name="Barry K."/>
            <person name="Bills G."/>
            <person name="Bluhm B."/>
            <person name="Cannon C."/>
            <person name="Castanera R."/>
            <person name="Culley D."/>
            <person name="Daum C."/>
            <person name="Ezra D."/>
            <person name="Gonzalez J."/>
            <person name="Henrissat B."/>
            <person name="Kuo A."/>
            <person name="Liang C."/>
            <person name="Lipzen A."/>
            <person name="Lutzoni F."/>
            <person name="Magnuson J."/>
            <person name="Mondo S."/>
            <person name="Nolan M."/>
            <person name="Ohm R."/>
            <person name="Pangilinan J."/>
            <person name="Park H.-J."/>
            <person name="Ramirez L."/>
            <person name="Alfaro M."/>
            <person name="Sun H."/>
            <person name="Tritt A."/>
            <person name="Yoshinaga Y."/>
            <person name="Zwiers L.-H."/>
            <person name="Turgeon B."/>
            <person name="Goodwin S."/>
            <person name="Spatafora J."/>
            <person name="Crous P."/>
            <person name="Grigoriev I."/>
        </authorList>
    </citation>
    <scope>NUCLEOTIDE SEQUENCE</scope>
    <source>
        <strain evidence="4">CBS 627.86</strain>
    </source>
</reference>
<dbReference type="InterPro" id="IPR001138">
    <property type="entry name" value="Zn2Cys6_DnaBD"/>
</dbReference>
<evidence type="ECO:0000313" key="4">
    <source>
        <dbReference type="EMBL" id="KAF2109245.1"/>
    </source>
</evidence>
<sequence>MQSTVLSVKPPGQSTVLSVKPPGQSTALSIKPTAVSTNLENRFRFLTISSYTRRASQCQCSSSHSINALLGARKVAATTTAIGSDDAEQWEDLPISDLPVDDEEGEGCLPIDLEDDADVWEDVVSSEENEDHTMDASREAHEDHEEPEGPDALKGHKQNDGSIPVPPTQRVRLIACESCRLKGIPRRCNGRVPRVMARAEPALPTQRKEQATCLSCRKEWFTCTCNGWALPQATKEPVFVCDNCRRKKKKCTHIPGAPPPPPKLKACDSCRIKGIARSCNGQVPRVVKKTACDSCRKRRAACLMNIDQDNDRADNLIRLLYTKVLQ</sequence>
<keyword evidence="5" id="KW-1185">Reference proteome</keyword>
<evidence type="ECO:0000256" key="2">
    <source>
        <dbReference type="SAM" id="MobiDB-lite"/>
    </source>
</evidence>
<feature type="region of interest" description="Disordered" evidence="2">
    <location>
        <begin position="124"/>
        <end position="166"/>
    </location>
</feature>
<protein>
    <recommendedName>
        <fullName evidence="3">Zn(2)-C6 fungal-type domain-containing protein</fullName>
    </recommendedName>
</protein>
<dbReference type="AlphaFoldDB" id="A0A6A5YQ37"/>
<feature type="region of interest" description="Disordered" evidence="2">
    <location>
        <begin position="1"/>
        <end position="20"/>
    </location>
</feature>
<evidence type="ECO:0000256" key="1">
    <source>
        <dbReference type="ARBA" id="ARBA00023242"/>
    </source>
</evidence>
<dbReference type="Proteomes" id="UP000799770">
    <property type="component" value="Unassembled WGS sequence"/>
</dbReference>
<organism evidence="4 5">
    <name type="scientific">Lophiotrema nucula</name>
    <dbReference type="NCBI Taxonomy" id="690887"/>
    <lineage>
        <taxon>Eukaryota</taxon>
        <taxon>Fungi</taxon>
        <taxon>Dikarya</taxon>
        <taxon>Ascomycota</taxon>
        <taxon>Pezizomycotina</taxon>
        <taxon>Dothideomycetes</taxon>
        <taxon>Pleosporomycetidae</taxon>
        <taxon>Pleosporales</taxon>
        <taxon>Lophiotremataceae</taxon>
        <taxon>Lophiotrema</taxon>
    </lineage>
</organism>
<dbReference type="PROSITE" id="PS50048">
    <property type="entry name" value="ZN2_CY6_FUNGAL_2"/>
    <property type="match status" value="1"/>
</dbReference>
<feature type="compositionally biased region" description="Basic and acidic residues" evidence="2">
    <location>
        <begin position="131"/>
        <end position="144"/>
    </location>
</feature>
<proteinExistence type="predicted"/>
<feature type="domain" description="Zn(2)-C6 fungal-type" evidence="3">
    <location>
        <begin position="240"/>
        <end position="279"/>
    </location>
</feature>
<keyword evidence="1" id="KW-0539">Nucleus</keyword>
<accession>A0A6A5YQ37</accession>
<evidence type="ECO:0000259" key="3">
    <source>
        <dbReference type="PROSITE" id="PS50048"/>
    </source>
</evidence>